<sequence>MAMAFSFTRDTNDTRGFDEVLATAFPFRDCGSWVWGRLPWGQMWVKWAGTGAEKLFPADVILGLSIRDQIRTKPTVFHSAFFTQSLPQSLYRFYQSWLCIGISHL</sequence>
<dbReference type="EMBL" id="GG657449">
    <property type="protein sequence ID" value="OAT04567.1"/>
    <property type="molecule type" value="Genomic_DNA"/>
</dbReference>
<proteinExistence type="predicted"/>
<organism evidence="1 2">
    <name type="scientific">Blastomyces gilchristii (strain SLH14081)</name>
    <name type="common">Blastomyces dermatitidis</name>
    <dbReference type="NCBI Taxonomy" id="559298"/>
    <lineage>
        <taxon>Eukaryota</taxon>
        <taxon>Fungi</taxon>
        <taxon>Dikarya</taxon>
        <taxon>Ascomycota</taxon>
        <taxon>Pezizomycotina</taxon>
        <taxon>Eurotiomycetes</taxon>
        <taxon>Eurotiomycetidae</taxon>
        <taxon>Onygenales</taxon>
        <taxon>Ajellomycetaceae</taxon>
        <taxon>Blastomyces</taxon>
    </lineage>
</organism>
<dbReference type="VEuPathDB" id="FungiDB:BDBG_16284"/>
<dbReference type="KEGG" id="bgh:BDBG_16284"/>
<dbReference type="GeneID" id="8507500"/>
<accession>A0A179UBN4</accession>
<gene>
    <name evidence="1" type="ORF">BDBG_16284</name>
</gene>
<name>A0A179UBN4_BLAGS</name>
<dbReference type="Proteomes" id="UP000002038">
    <property type="component" value="Unassembled WGS sequence"/>
</dbReference>
<evidence type="ECO:0000313" key="1">
    <source>
        <dbReference type="EMBL" id="OAT04567.1"/>
    </source>
</evidence>
<keyword evidence="2" id="KW-1185">Reference proteome</keyword>
<reference evidence="2" key="1">
    <citation type="journal article" date="2015" name="PLoS Genet.">
        <title>The dynamic genome and transcriptome of the human fungal pathogen Blastomyces and close relative Emmonsia.</title>
        <authorList>
            <person name="Munoz J.F."/>
            <person name="Gauthier G.M."/>
            <person name="Desjardins C.A."/>
            <person name="Gallo J.E."/>
            <person name="Holder J."/>
            <person name="Sullivan T.D."/>
            <person name="Marty A.J."/>
            <person name="Carmen J.C."/>
            <person name="Chen Z."/>
            <person name="Ding L."/>
            <person name="Gujja S."/>
            <person name="Magrini V."/>
            <person name="Misas E."/>
            <person name="Mitreva M."/>
            <person name="Priest M."/>
            <person name="Saif S."/>
            <person name="Whiston E.A."/>
            <person name="Young S."/>
            <person name="Zeng Q."/>
            <person name="Goldman W.E."/>
            <person name="Mardis E.R."/>
            <person name="Taylor J.W."/>
            <person name="McEwen J.G."/>
            <person name="Clay O.K."/>
            <person name="Klein B.S."/>
            <person name="Cuomo C.A."/>
        </authorList>
    </citation>
    <scope>NUCLEOTIDE SEQUENCE [LARGE SCALE GENOMIC DNA]</scope>
    <source>
        <strain evidence="2">SLH14081</strain>
    </source>
</reference>
<evidence type="ECO:0000313" key="2">
    <source>
        <dbReference type="Proteomes" id="UP000002038"/>
    </source>
</evidence>
<protein>
    <submittedName>
        <fullName evidence="1">Uncharacterized protein</fullName>
    </submittedName>
</protein>
<dbReference type="RefSeq" id="XP_031576246.1">
    <property type="nucleotide sequence ID" value="XM_031724270.1"/>
</dbReference>
<dbReference type="AlphaFoldDB" id="A0A179UBN4"/>